<name>A0A4V2FN01_9MICO</name>
<comment type="pathway">
    <text evidence="2 5">Carbohydrate acid metabolism; D-glucarate degradation; 2,5-dioxopentanoate from D-glucarate: step 2/2.</text>
</comment>
<proteinExistence type="inferred from homology"/>
<dbReference type="Gene3D" id="3.20.20.70">
    <property type="entry name" value="Aldolase class I"/>
    <property type="match status" value="1"/>
</dbReference>
<dbReference type="NCBIfam" id="NF002958">
    <property type="entry name" value="PRK03620.1"/>
    <property type="match status" value="1"/>
</dbReference>
<dbReference type="Proteomes" id="UP000292408">
    <property type="component" value="Unassembled WGS sequence"/>
</dbReference>
<evidence type="ECO:0000256" key="3">
    <source>
        <dbReference type="ARBA" id="ARBA00007592"/>
    </source>
</evidence>
<dbReference type="PANTHER" id="PTHR12128">
    <property type="entry name" value="DIHYDRODIPICOLINATE SYNTHASE"/>
    <property type="match status" value="1"/>
</dbReference>
<dbReference type="RefSeq" id="WP_130282663.1">
    <property type="nucleotide sequence ID" value="NZ_SGXT01000015.1"/>
</dbReference>
<dbReference type="EMBL" id="SGXT01000015">
    <property type="protein sequence ID" value="RZT59559.1"/>
    <property type="molecule type" value="Genomic_DNA"/>
</dbReference>
<dbReference type="InterPro" id="IPR017655">
    <property type="entry name" value="Dehydro-deoxyglucarate_dehyd"/>
</dbReference>
<dbReference type="PANTHER" id="PTHR12128:SF19">
    <property type="entry name" value="5-DEHYDRO-4-DEOXYGLUCARATE DEHYDRATASE 2-RELATED"/>
    <property type="match status" value="1"/>
</dbReference>
<dbReference type="HAMAP" id="MF_00694">
    <property type="entry name" value="KDGDH"/>
    <property type="match status" value="1"/>
</dbReference>
<gene>
    <name evidence="9" type="ORF">EV140_1539</name>
</gene>
<evidence type="ECO:0000313" key="9">
    <source>
        <dbReference type="EMBL" id="RZT59559.1"/>
    </source>
</evidence>
<evidence type="ECO:0000256" key="4">
    <source>
        <dbReference type="ARBA" id="ARBA00023239"/>
    </source>
</evidence>
<feature type="active site" description="Proton donor/acceptor" evidence="7">
    <location>
        <position position="137"/>
    </location>
</feature>
<dbReference type="EC" id="4.2.1.41" evidence="5"/>
<evidence type="ECO:0000256" key="2">
    <source>
        <dbReference type="ARBA" id="ARBA00004983"/>
    </source>
</evidence>
<evidence type="ECO:0000256" key="6">
    <source>
        <dbReference type="PIRNR" id="PIRNR001365"/>
    </source>
</evidence>
<dbReference type="SUPFAM" id="SSF51569">
    <property type="entry name" value="Aldolase"/>
    <property type="match status" value="1"/>
</dbReference>
<sequence>MTALTFRPGVMFFPVTAFDPSGAVDAAVTARHIRAGIEAGAAAVFAACGTGEFHALGTDEYATVLTAASAAVAGEVPLIGGAGGPLGHAMAVGRAAREAGADALLVLPPYLVGGTQAGLVAYVEQIAEASGLPVVIYHRGAAQFTVDSIRHLVRDPRVIGIKDGVGDVALMQQFVLTAAEEGRGELLFFNGLLTAEASQAAYTAIGVPRYSSAVFAMAPAISAAFLRAHEAHDTATQDRLLTEFFFPLVKLRDTTPGYAVSLIKAGLRIAGEPVGSVRAPLVDPSPEHLDRLTALLAHGDRLVS</sequence>
<evidence type="ECO:0000256" key="5">
    <source>
        <dbReference type="HAMAP-Rule" id="MF_00694"/>
    </source>
</evidence>
<dbReference type="AlphaFoldDB" id="A0A4V2FN01"/>
<comment type="catalytic activity">
    <reaction evidence="1 5">
        <text>5-dehydro-4-deoxy-D-glucarate + H(+) = 2,5-dioxopentanoate + CO2 + H2O</text>
        <dbReference type="Rhea" id="RHEA:24608"/>
        <dbReference type="ChEBI" id="CHEBI:15377"/>
        <dbReference type="ChEBI" id="CHEBI:15378"/>
        <dbReference type="ChEBI" id="CHEBI:16526"/>
        <dbReference type="ChEBI" id="CHEBI:42819"/>
        <dbReference type="ChEBI" id="CHEBI:58136"/>
        <dbReference type="EC" id="4.2.1.41"/>
    </reaction>
</comment>
<dbReference type="SMART" id="SM01130">
    <property type="entry name" value="DHDPS"/>
    <property type="match status" value="1"/>
</dbReference>
<keyword evidence="4 5" id="KW-0456">Lyase</keyword>
<keyword evidence="10" id="KW-1185">Reference proteome</keyword>
<dbReference type="PIRSF" id="PIRSF001365">
    <property type="entry name" value="DHDPS"/>
    <property type="match status" value="1"/>
</dbReference>
<dbReference type="GO" id="GO:0008840">
    <property type="term" value="F:4-hydroxy-tetrahydrodipicolinate synthase activity"/>
    <property type="evidence" value="ECO:0007669"/>
    <property type="project" value="TreeGrafter"/>
</dbReference>
<dbReference type="InterPro" id="IPR013785">
    <property type="entry name" value="Aldolase_TIM"/>
</dbReference>
<dbReference type="Pfam" id="PF00701">
    <property type="entry name" value="DHDPS"/>
    <property type="match status" value="1"/>
</dbReference>
<organism evidence="9 10">
    <name type="scientific">Microcella alkaliphila</name>
    <dbReference type="NCBI Taxonomy" id="279828"/>
    <lineage>
        <taxon>Bacteria</taxon>
        <taxon>Bacillati</taxon>
        <taxon>Actinomycetota</taxon>
        <taxon>Actinomycetes</taxon>
        <taxon>Micrococcales</taxon>
        <taxon>Microbacteriaceae</taxon>
        <taxon>Microcella</taxon>
    </lineage>
</organism>
<dbReference type="InterPro" id="IPR002220">
    <property type="entry name" value="DapA-like"/>
</dbReference>
<evidence type="ECO:0000313" key="10">
    <source>
        <dbReference type="Proteomes" id="UP000292408"/>
    </source>
</evidence>
<feature type="binding site" evidence="8">
    <location>
        <position position="50"/>
    </location>
    <ligand>
        <name>pyruvate</name>
        <dbReference type="ChEBI" id="CHEBI:15361"/>
    </ligand>
</feature>
<feature type="active site" description="Schiff-base intermediate with substrate" evidence="7">
    <location>
        <position position="162"/>
    </location>
</feature>
<reference evidence="9 10" key="1">
    <citation type="journal article" date="2015" name="Stand. Genomic Sci.">
        <title>Genomic Encyclopedia of Bacterial and Archaeal Type Strains, Phase III: the genomes of soil and plant-associated and newly described type strains.</title>
        <authorList>
            <person name="Whitman W.B."/>
            <person name="Woyke T."/>
            <person name="Klenk H.P."/>
            <person name="Zhou Y."/>
            <person name="Lilburn T.G."/>
            <person name="Beck B.J."/>
            <person name="De Vos P."/>
            <person name="Vandamme P."/>
            <person name="Eisen J.A."/>
            <person name="Garrity G."/>
            <person name="Hugenholtz P."/>
            <person name="Kyrpides N.C."/>
        </authorList>
    </citation>
    <scope>NUCLEOTIDE SEQUENCE [LARGE SCALE GENOMIC DNA]</scope>
    <source>
        <strain evidence="9 10">AC4r</strain>
    </source>
</reference>
<comment type="similarity">
    <text evidence="3 5 6">Belongs to the DapA family.</text>
</comment>
<evidence type="ECO:0000256" key="8">
    <source>
        <dbReference type="PIRSR" id="PIRSR001365-2"/>
    </source>
</evidence>
<dbReference type="OrthoDB" id="8995637at2"/>
<evidence type="ECO:0000256" key="7">
    <source>
        <dbReference type="PIRSR" id="PIRSR001365-1"/>
    </source>
</evidence>
<dbReference type="GO" id="GO:0047448">
    <property type="term" value="F:5-dehydro-4-deoxyglucarate dehydratase activity"/>
    <property type="evidence" value="ECO:0007669"/>
    <property type="project" value="UniProtKB-UniRule"/>
</dbReference>
<accession>A0A4V2FN01</accession>
<evidence type="ECO:0000256" key="1">
    <source>
        <dbReference type="ARBA" id="ARBA00001446"/>
    </source>
</evidence>
<protein>
    <recommendedName>
        <fullName evidence="5">Probable 5-dehydro-4-deoxyglucarate dehydratase</fullName>
        <ecNumber evidence="5">4.2.1.41</ecNumber>
    </recommendedName>
    <alternativeName>
        <fullName evidence="5">5-keto-4-deoxy-glucarate dehydratase</fullName>
        <shortName evidence="5">KDGDH</shortName>
    </alternativeName>
</protein>
<comment type="caution">
    <text evidence="9">The sequence shown here is derived from an EMBL/GenBank/DDBJ whole genome shotgun (WGS) entry which is preliminary data.</text>
</comment>
<dbReference type="GO" id="GO:0042838">
    <property type="term" value="P:D-glucarate catabolic process"/>
    <property type="evidence" value="ECO:0007669"/>
    <property type="project" value="UniProtKB-UniRule"/>
</dbReference>
<dbReference type="UniPathway" id="UPA00564">
    <property type="reaction ID" value="UER00628"/>
</dbReference>